<protein>
    <recommendedName>
        <fullName evidence="4">Tetratricopeptide repeat protein</fullName>
    </recommendedName>
</protein>
<dbReference type="InterPro" id="IPR019734">
    <property type="entry name" value="TPR_rpt"/>
</dbReference>
<evidence type="ECO:0000256" key="1">
    <source>
        <dbReference type="SAM" id="Coils"/>
    </source>
</evidence>
<organism evidence="2 3">
    <name type="scientific">Methylomonas fluvii</name>
    <dbReference type="NCBI Taxonomy" id="1854564"/>
    <lineage>
        <taxon>Bacteria</taxon>
        <taxon>Pseudomonadati</taxon>
        <taxon>Pseudomonadota</taxon>
        <taxon>Gammaproteobacteria</taxon>
        <taxon>Methylococcales</taxon>
        <taxon>Methylococcaceae</taxon>
        <taxon>Methylomonas</taxon>
    </lineage>
</organism>
<comment type="caution">
    <text evidence="2">The sequence shown here is derived from an EMBL/GenBank/DDBJ whole genome shotgun (WGS) entry which is preliminary data.</text>
</comment>
<dbReference type="PANTHER" id="PTHR44809:SF1">
    <property type="entry name" value="PROTEIN O-MANNOSYL-TRANSFERASE TMTC1"/>
    <property type="match status" value="1"/>
</dbReference>
<dbReference type="InterPro" id="IPR011990">
    <property type="entry name" value="TPR-like_helical_dom_sf"/>
</dbReference>
<gene>
    <name evidence="2" type="ORF">EBB_15610</name>
</gene>
<proteinExistence type="predicted"/>
<evidence type="ECO:0000313" key="3">
    <source>
        <dbReference type="Proteomes" id="UP000641152"/>
    </source>
</evidence>
<feature type="coiled-coil region" evidence="1">
    <location>
        <begin position="393"/>
        <end position="448"/>
    </location>
</feature>
<keyword evidence="1" id="KW-0175">Coiled coil</keyword>
<dbReference type="Gene3D" id="1.25.40.10">
    <property type="entry name" value="Tetratricopeptide repeat domain"/>
    <property type="match status" value="2"/>
</dbReference>
<accession>A0ABR9DFP8</accession>
<dbReference type="InterPro" id="IPR029035">
    <property type="entry name" value="DHS-like_NAD/FAD-binding_dom"/>
</dbReference>
<keyword evidence="3" id="KW-1185">Reference proteome</keyword>
<name>A0ABR9DFP8_9GAMM</name>
<dbReference type="Proteomes" id="UP000641152">
    <property type="component" value="Unassembled WGS sequence"/>
</dbReference>
<feature type="coiled-coil region" evidence="1">
    <location>
        <begin position="301"/>
        <end position="328"/>
    </location>
</feature>
<dbReference type="EMBL" id="JACXST010000002">
    <property type="protein sequence ID" value="MBD9361920.1"/>
    <property type="molecule type" value="Genomic_DNA"/>
</dbReference>
<evidence type="ECO:0000313" key="2">
    <source>
        <dbReference type="EMBL" id="MBD9361920.1"/>
    </source>
</evidence>
<dbReference type="InterPro" id="IPR052943">
    <property type="entry name" value="TMTC_O-mannosyl-trnsfr"/>
</dbReference>
<reference evidence="2 3" key="1">
    <citation type="submission" date="2020-09" db="EMBL/GenBank/DDBJ databases">
        <title>Methylomonas albis sp. nov. and Methylomonas fluvii sp. nov.: Two cold-adapted methanotrophs from the River Elbe and an amended description of Methylovulum psychrotolerans strain Eb1.</title>
        <authorList>
            <person name="Bussmann I.K."/>
            <person name="Klings K.-W."/>
            <person name="Warnstedt J."/>
            <person name="Hoppert M."/>
            <person name="Saborowski A."/>
            <person name="Horn F."/>
            <person name="Liebner S."/>
        </authorList>
    </citation>
    <scope>NUCLEOTIDE SEQUENCE [LARGE SCALE GENOMIC DNA]</scope>
    <source>
        <strain evidence="2 3">EbB</strain>
    </source>
</reference>
<dbReference type="Gene3D" id="3.40.50.1220">
    <property type="entry name" value="TPP-binding domain"/>
    <property type="match status" value="1"/>
</dbReference>
<dbReference type="Pfam" id="PF13289">
    <property type="entry name" value="SIR2_2"/>
    <property type="match status" value="1"/>
</dbReference>
<dbReference type="SUPFAM" id="SSF48452">
    <property type="entry name" value="TPR-like"/>
    <property type="match status" value="1"/>
</dbReference>
<sequence>MSENIQEPEQWSTQGFLAQFMRIHEQMPDRSFAFILGAGASRASRIPAGGELVQKWLEELHQRADGQSALADWATAYNLQIEDFDYARKAEFYPQIYERRFRRDPDEGYADLETVMADKEPSFGYSVLANILDQTRHKVVITTNFDNLVADALSIYTRSYPLVCGHESLAGFVRTRLRRPLIAKIHRDLLLAPINDSDGVNHLAESWKKALTALFSHHTPIVLGYGGNDGSLMDFLQAMPPETIPGGIFWCYRKDDGLPNERIRSLVSQHRGALVPVLGFDEFMLQLNDKLKFQFLADAVRQRANERAEHYQNQVEAIQKRLDDSTTDTSPETLAVKQAMQDSVARQQLNSWWDWELKARQTQNPEERERIYRDGLAQFPDSVELTGNFAVFMDDVRKNYDEAERLYRKALELDPNSAKNTGNFAIFIAAIRKDYNEAERLYRKALELDPKNANNAGNFACFKLIQNQLIEAETLAKQAWQLNAGHAEQVGAEAALYLGLIARLQQRDDQAALGRLKTLLQTGFMHVSWSFDTLLATAQSRLAEPDYRMYAALASAILDTDQVGDLDQYPRWREVAPIALNVYWEDQQPVDSD</sequence>
<dbReference type="SUPFAM" id="SSF52467">
    <property type="entry name" value="DHS-like NAD/FAD-binding domain"/>
    <property type="match status" value="1"/>
</dbReference>
<dbReference type="RefSeq" id="WP_192394676.1">
    <property type="nucleotide sequence ID" value="NZ_CAJHIU010000002.1"/>
</dbReference>
<dbReference type="Pfam" id="PF13181">
    <property type="entry name" value="TPR_8"/>
    <property type="match status" value="2"/>
</dbReference>
<dbReference type="PANTHER" id="PTHR44809">
    <property type="match status" value="1"/>
</dbReference>
<evidence type="ECO:0008006" key="4">
    <source>
        <dbReference type="Google" id="ProtNLM"/>
    </source>
</evidence>